<evidence type="ECO:0000256" key="1">
    <source>
        <dbReference type="SAM" id="Phobius"/>
    </source>
</evidence>
<name>A0ABR4Y575_9BACI</name>
<protein>
    <submittedName>
        <fullName evidence="2">Uncharacterized protein</fullName>
    </submittedName>
</protein>
<comment type="caution">
    <text evidence="2">The sequence shown here is derived from an EMBL/GenBank/DDBJ whole genome shotgun (WGS) entry which is preliminary data.</text>
</comment>
<dbReference type="Proteomes" id="UP000030487">
    <property type="component" value="Unassembled WGS sequence"/>
</dbReference>
<evidence type="ECO:0000313" key="2">
    <source>
        <dbReference type="EMBL" id="KGR89077.1"/>
    </source>
</evidence>
<gene>
    <name evidence="2" type="ORF">CD31_01545</name>
</gene>
<keyword evidence="1" id="KW-0472">Membrane</keyword>
<feature type="transmembrane region" description="Helical" evidence="1">
    <location>
        <begin position="128"/>
        <end position="160"/>
    </location>
</feature>
<sequence length="175" mass="19992">MSEFIKEESKENSEVASNPIKSLKNNLLKGMTLYTFPQYFLLVLIYYLMVNSILLTVFKDMKNVQSMIPRIAIEKNEEILALIHTWLPFIGLLGITLFVSGLFIGVLMHIPGFLGYRVFYNSSFGITIGPWLILSYIAYLIFTISQILFMFSIIISYLIIEGIKLLNKKLGISFG</sequence>
<proteinExistence type="predicted"/>
<keyword evidence="1" id="KW-0812">Transmembrane</keyword>
<organism evidence="2 3">
    <name type="scientific">Lysinibacillus boronitolerans JCM 21713 = 10a = NBRC 103108</name>
    <dbReference type="NCBI Taxonomy" id="1294264"/>
    <lineage>
        <taxon>Bacteria</taxon>
        <taxon>Bacillati</taxon>
        <taxon>Bacillota</taxon>
        <taxon>Bacilli</taxon>
        <taxon>Bacillales</taxon>
        <taxon>Bacillaceae</taxon>
        <taxon>Lysinibacillus</taxon>
    </lineage>
</organism>
<accession>A0ABR4Y575</accession>
<feature type="transmembrane region" description="Helical" evidence="1">
    <location>
        <begin position="39"/>
        <end position="58"/>
    </location>
</feature>
<feature type="transmembrane region" description="Helical" evidence="1">
    <location>
        <begin position="79"/>
        <end position="108"/>
    </location>
</feature>
<keyword evidence="3" id="KW-1185">Reference proteome</keyword>
<dbReference type="RefSeq" id="WP_036075225.1">
    <property type="nucleotide sequence ID" value="NZ_AVCW01000030.1"/>
</dbReference>
<reference evidence="2 3" key="1">
    <citation type="submission" date="2014-02" db="EMBL/GenBank/DDBJ databases">
        <title>Draft genome sequence of Lysinibacillus boronitolerans NBRC 103108.</title>
        <authorList>
            <person name="Zhang F."/>
            <person name="Wang G."/>
            <person name="Zhang L."/>
        </authorList>
    </citation>
    <scope>NUCLEOTIDE SEQUENCE [LARGE SCALE GENOMIC DNA]</scope>
    <source>
        <strain evidence="2 3">NBRC 103108</strain>
    </source>
</reference>
<keyword evidence="1" id="KW-1133">Transmembrane helix</keyword>
<evidence type="ECO:0000313" key="3">
    <source>
        <dbReference type="Proteomes" id="UP000030487"/>
    </source>
</evidence>
<dbReference type="EMBL" id="JPVR01000052">
    <property type="protein sequence ID" value="KGR89077.1"/>
    <property type="molecule type" value="Genomic_DNA"/>
</dbReference>